<dbReference type="NCBIfam" id="TIGR02937">
    <property type="entry name" value="sigma70-ECF"/>
    <property type="match status" value="1"/>
</dbReference>
<comment type="similarity">
    <text evidence="1">Belongs to the sigma-70 factor family. ECF subfamily.</text>
</comment>
<dbReference type="InterPro" id="IPR039425">
    <property type="entry name" value="RNA_pol_sigma-70-like"/>
</dbReference>
<dbReference type="RefSeq" id="WP_073477362.1">
    <property type="nucleotide sequence ID" value="NZ_FQZU01000022.1"/>
</dbReference>
<dbReference type="Proteomes" id="UP000183994">
    <property type="component" value="Unassembled WGS sequence"/>
</dbReference>
<dbReference type="InterPro" id="IPR013249">
    <property type="entry name" value="RNA_pol_sigma70_r4_t2"/>
</dbReference>
<dbReference type="PANTHER" id="PTHR43133">
    <property type="entry name" value="RNA POLYMERASE ECF-TYPE SIGMA FACTO"/>
    <property type="match status" value="1"/>
</dbReference>
<accession>A0A1M6RND6</accession>
<dbReference type="Gene3D" id="1.10.10.10">
    <property type="entry name" value="Winged helix-like DNA-binding domain superfamily/Winged helix DNA-binding domain"/>
    <property type="match status" value="1"/>
</dbReference>
<evidence type="ECO:0000256" key="1">
    <source>
        <dbReference type="ARBA" id="ARBA00010641"/>
    </source>
</evidence>
<dbReference type="AlphaFoldDB" id="A0A1M6RND6"/>
<feature type="domain" description="RNA polymerase sigma-70 region 2" evidence="5">
    <location>
        <begin position="62"/>
        <end position="128"/>
    </location>
</feature>
<evidence type="ECO:0000313" key="8">
    <source>
        <dbReference type="Proteomes" id="UP000183994"/>
    </source>
</evidence>
<dbReference type="GO" id="GO:0003677">
    <property type="term" value="F:DNA binding"/>
    <property type="evidence" value="ECO:0007669"/>
    <property type="project" value="InterPro"/>
</dbReference>
<keyword evidence="3" id="KW-0731">Sigma factor</keyword>
<dbReference type="SUPFAM" id="SSF88659">
    <property type="entry name" value="Sigma3 and sigma4 domains of RNA polymerase sigma factors"/>
    <property type="match status" value="1"/>
</dbReference>
<evidence type="ECO:0000259" key="5">
    <source>
        <dbReference type="Pfam" id="PF04542"/>
    </source>
</evidence>
<dbReference type="PANTHER" id="PTHR43133:SF51">
    <property type="entry name" value="RNA POLYMERASE SIGMA FACTOR"/>
    <property type="match status" value="1"/>
</dbReference>
<keyword evidence="2" id="KW-0805">Transcription regulation</keyword>
<dbReference type="GO" id="GO:0016987">
    <property type="term" value="F:sigma factor activity"/>
    <property type="evidence" value="ECO:0007669"/>
    <property type="project" value="UniProtKB-KW"/>
</dbReference>
<name>A0A1M6RND6_9BACT</name>
<dbReference type="InterPro" id="IPR013324">
    <property type="entry name" value="RNA_pol_sigma_r3/r4-like"/>
</dbReference>
<dbReference type="InterPro" id="IPR014284">
    <property type="entry name" value="RNA_pol_sigma-70_dom"/>
</dbReference>
<protein>
    <submittedName>
        <fullName evidence="7">RNA polymerase sigma-70 factor, ECF subfamily</fullName>
    </submittedName>
</protein>
<dbReference type="EMBL" id="FQZU01000022">
    <property type="protein sequence ID" value="SHK33973.1"/>
    <property type="molecule type" value="Genomic_DNA"/>
</dbReference>
<dbReference type="STRING" id="1121393.SAMN02745216_03305"/>
<sequence length="233" mass="27235">MEMQLGETGVNRETAKCTDPLICGLIQTMKPKNCETLSSEENRLISLVRQARSGDRAAFDQLVRLHHERIYRMVFFRSKKQMDAEDLCQEVFVRAFKSLPKLKEASKFTPWLYAIAGNTVRDYYRKRKILSLFQSEPDVQPEEDPNSHEAAQPLGHVLQKEFWTQVEKFSKNLSKWEKEIFYLRFMDQLTISEIAEATGKSASAVKTHLYRGIDKYRKQSGAFARFMEDRHEQ</sequence>
<dbReference type="Pfam" id="PF04542">
    <property type="entry name" value="Sigma70_r2"/>
    <property type="match status" value="1"/>
</dbReference>
<evidence type="ECO:0000256" key="4">
    <source>
        <dbReference type="ARBA" id="ARBA00023163"/>
    </source>
</evidence>
<organism evidence="7 8">
    <name type="scientific">Desulfatibacillum alkenivorans DSM 16219</name>
    <dbReference type="NCBI Taxonomy" id="1121393"/>
    <lineage>
        <taxon>Bacteria</taxon>
        <taxon>Pseudomonadati</taxon>
        <taxon>Thermodesulfobacteriota</taxon>
        <taxon>Desulfobacteria</taxon>
        <taxon>Desulfobacterales</taxon>
        <taxon>Desulfatibacillaceae</taxon>
        <taxon>Desulfatibacillum</taxon>
    </lineage>
</organism>
<dbReference type="Gene3D" id="1.10.1740.10">
    <property type="match status" value="1"/>
</dbReference>
<evidence type="ECO:0000256" key="2">
    <source>
        <dbReference type="ARBA" id="ARBA00023015"/>
    </source>
</evidence>
<keyword evidence="8" id="KW-1185">Reference proteome</keyword>
<feature type="domain" description="RNA polymerase sigma factor 70 region 4 type 2" evidence="6">
    <location>
        <begin position="173"/>
        <end position="213"/>
    </location>
</feature>
<proteinExistence type="inferred from homology"/>
<gene>
    <name evidence="7" type="ORF">SAMN02745216_03305</name>
</gene>
<evidence type="ECO:0000313" key="7">
    <source>
        <dbReference type="EMBL" id="SHK33973.1"/>
    </source>
</evidence>
<dbReference type="Pfam" id="PF08281">
    <property type="entry name" value="Sigma70_r4_2"/>
    <property type="match status" value="1"/>
</dbReference>
<evidence type="ECO:0000259" key="6">
    <source>
        <dbReference type="Pfam" id="PF08281"/>
    </source>
</evidence>
<dbReference type="GO" id="GO:0006352">
    <property type="term" value="P:DNA-templated transcription initiation"/>
    <property type="evidence" value="ECO:0007669"/>
    <property type="project" value="InterPro"/>
</dbReference>
<dbReference type="InterPro" id="IPR013325">
    <property type="entry name" value="RNA_pol_sigma_r2"/>
</dbReference>
<dbReference type="InterPro" id="IPR007627">
    <property type="entry name" value="RNA_pol_sigma70_r2"/>
</dbReference>
<dbReference type="InterPro" id="IPR036388">
    <property type="entry name" value="WH-like_DNA-bd_sf"/>
</dbReference>
<keyword evidence="4" id="KW-0804">Transcription</keyword>
<evidence type="ECO:0000256" key="3">
    <source>
        <dbReference type="ARBA" id="ARBA00023082"/>
    </source>
</evidence>
<reference evidence="8" key="1">
    <citation type="submission" date="2016-11" db="EMBL/GenBank/DDBJ databases">
        <authorList>
            <person name="Varghese N."/>
            <person name="Submissions S."/>
        </authorList>
    </citation>
    <scope>NUCLEOTIDE SEQUENCE [LARGE SCALE GENOMIC DNA]</scope>
    <source>
        <strain evidence="8">DSM 16219</strain>
    </source>
</reference>
<dbReference type="SUPFAM" id="SSF88946">
    <property type="entry name" value="Sigma2 domain of RNA polymerase sigma factors"/>
    <property type="match status" value="1"/>
</dbReference>